<dbReference type="Proteomes" id="UP001217500">
    <property type="component" value="Chromosome"/>
</dbReference>
<accession>A0AAE9XT73</accession>
<dbReference type="PANTHER" id="PTHR43135:SF3">
    <property type="entry name" value="ALPHA-D-RIBOSE 1-METHYLPHOSPHONATE 5-TRIPHOSPHATE DIPHOSPHATASE"/>
    <property type="match status" value="1"/>
</dbReference>
<dbReference type="AlphaFoldDB" id="A0AAE9XT73"/>
<name>A0AAE9XT73_9PROT</name>
<keyword evidence="1" id="KW-0732">Signal</keyword>
<dbReference type="Pfam" id="PF01979">
    <property type="entry name" value="Amidohydro_1"/>
    <property type="match status" value="1"/>
</dbReference>
<dbReference type="InterPro" id="IPR032466">
    <property type="entry name" value="Metal_Hydrolase"/>
</dbReference>
<evidence type="ECO:0000256" key="1">
    <source>
        <dbReference type="SAM" id="SignalP"/>
    </source>
</evidence>
<dbReference type="SUPFAM" id="SSF51338">
    <property type="entry name" value="Composite domain of metallo-dependent hydrolases"/>
    <property type="match status" value="2"/>
</dbReference>
<dbReference type="RefSeq" id="WP_289504404.1">
    <property type="nucleotide sequence ID" value="NZ_CP116805.1"/>
</dbReference>
<dbReference type="InterPro" id="IPR051781">
    <property type="entry name" value="Metallo-dep_Hydrolase"/>
</dbReference>
<dbReference type="GO" id="GO:0016810">
    <property type="term" value="F:hydrolase activity, acting on carbon-nitrogen (but not peptide) bonds"/>
    <property type="evidence" value="ECO:0007669"/>
    <property type="project" value="InterPro"/>
</dbReference>
<keyword evidence="4" id="KW-1185">Reference proteome</keyword>
<dbReference type="InterPro" id="IPR011059">
    <property type="entry name" value="Metal-dep_hydrolase_composite"/>
</dbReference>
<dbReference type="PANTHER" id="PTHR43135">
    <property type="entry name" value="ALPHA-D-RIBOSE 1-METHYLPHOSPHONATE 5-TRIPHOSPHATE DIPHOSPHATASE"/>
    <property type="match status" value="1"/>
</dbReference>
<proteinExistence type="predicted"/>
<dbReference type="EMBL" id="CP116805">
    <property type="protein sequence ID" value="WCL54685.1"/>
    <property type="molecule type" value="Genomic_DNA"/>
</dbReference>
<dbReference type="SUPFAM" id="SSF51556">
    <property type="entry name" value="Metallo-dependent hydrolases"/>
    <property type="match status" value="1"/>
</dbReference>
<evidence type="ECO:0000313" key="4">
    <source>
        <dbReference type="Proteomes" id="UP001217500"/>
    </source>
</evidence>
<dbReference type="InterPro" id="IPR057744">
    <property type="entry name" value="OTAase-like"/>
</dbReference>
<dbReference type="InterPro" id="IPR006680">
    <property type="entry name" value="Amidohydro-rel"/>
</dbReference>
<protein>
    <submittedName>
        <fullName evidence="3">Amidohydrolase family protein</fullName>
    </submittedName>
</protein>
<reference evidence="3" key="1">
    <citation type="submission" date="2023-01" db="EMBL/GenBank/DDBJ databases">
        <title>The genome sequence of Kordiimonadaceae bacterium 6D33.</title>
        <authorList>
            <person name="Liu Y."/>
        </authorList>
    </citation>
    <scope>NUCLEOTIDE SEQUENCE</scope>
    <source>
        <strain evidence="3">6D33</strain>
    </source>
</reference>
<feature type="signal peptide" evidence="1">
    <location>
        <begin position="1"/>
        <end position="20"/>
    </location>
</feature>
<dbReference type="Gene3D" id="3.20.20.140">
    <property type="entry name" value="Metal-dependent hydrolases"/>
    <property type="match status" value="1"/>
</dbReference>
<organism evidence="3 4">
    <name type="scientific">Gimibacter soli</name>
    <dbReference type="NCBI Taxonomy" id="3024400"/>
    <lineage>
        <taxon>Bacteria</taxon>
        <taxon>Pseudomonadati</taxon>
        <taxon>Pseudomonadota</taxon>
        <taxon>Alphaproteobacteria</taxon>
        <taxon>Kordiimonadales</taxon>
        <taxon>Temperatibacteraceae</taxon>
        <taxon>Gimibacter</taxon>
    </lineage>
</organism>
<evidence type="ECO:0000313" key="3">
    <source>
        <dbReference type="EMBL" id="WCL54685.1"/>
    </source>
</evidence>
<sequence>MRRFLSLFLGLMLVAPAAMADRLIIRAGQMVDVEKGRVLKDQMIVVDGDRIVSVSDWKDPAERSNVLDWSSRTVIPGLMDMHTHIADGGQSNNPLAPLEVSAAEAVLVGVKNARETLMAGFTTVRDVGTWRAFNDVALRDAIDRGDIIGPRMAVVGAYVTVPGGSGAITDQALDVGVPADMKFGEVKNADEVRLKVRSLIQRGATFIKTLATGAVLTNGTAVGAVELSEEELRAAVVEAAHYDVYVTAHAHGAEGIKNAVRAGVRSIEHGSLIDDEAIAMMAKRGTWLVADIYNGDYIATVGREEGWPEEQLRKNDDTTDAQRQGFRKAVKAGVKIAYGTDSGVYPHGLNGRQMAYMVKYGMTPMQAIRSATLSSAELLGWEKEVGSIAPGKYADLVAVEGDLMSDVSKVEHVSAVMKGGVIYKDEGAR</sequence>
<dbReference type="Gene3D" id="2.30.40.10">
    <property type="entry name" value="Urease, subunit C, domain 1"/>
    <property type="match status" value="1"/>
</dbReference>
<feature type="chain" id="PRO_5042087784" evidence="1">
    <location>
        <begin position="21"/>
        <end position="429"/>
    </location>
</feature>
<gene>
    <name evidence="3" type="ORF">PH603_02785</name>
</gene>
<dbReference type="CDD" id="cd01299">
    <property type="entry name" value="Met_dep_hydrolase_A"/>
    <property type="match status" value="1"/>
</dbReference>
<feature type="domain" description="Amidohydrolase-related" evidence="2">
    <location>
        <begin position="73"/>
        <end position="421"/>
    </location>
</feature>
<evidence type="ECO:0000259" key="2">
    <source>
        <dbReference type="Pfam" id="PF01979"/>
    </source>
</evidence>
<dbReference type="KEGG" id="gso:PH603_02785"/>